<feature type="non-terminal residue" evidence="1">
    <location>
        <position position="51"/>
    </location>
</feature>
<gene>
    <name evidence="1" type="ORF">LPJ66_008771</name>
</gene>
<dbReference type="EMBL" id="JANBPG010001843">
    <property type="protein sequence ID" value="KAJ1888049.1"/>
    <property type="molecule type" value="Genomic_DNA"/>
</dbReference>
<protein>
    <submittedName>
        <fullName evidence="1">Uncharacterized protein</fullName>
    </submittedName>
</protein>
<sequence length="51" mass="5842">MAVELLQDDMEFTPKCEAALGEIFDRYDKDRDGELNEQELQAFATFTNGEP</sequence>
<accession>A0ACC1I6M4</accession>
<keyword evidence="2" id="KW-1185">Reference proteome</keyword>
<name>A0ACC1I6M4_9FUNG</name>
<dbReference type="Proteomes" id="UP001150581">
    <property type="component" value="Unassembled WGS sequence"/>
</dbReference>
<reference evidence="1" key="1">
    <citation type="submission" date="2022-07" db="EMBL/GenBank/DDBJ databases">
        <title>Phylogenomic reconstructions and comparative analyses of Kickxellomycotina fungi.</title>
        <authorList>
            <person name="Reynolds N.K."/>
            <person name="Stajich J.E."/>
            <person name="Barry K."/>
            <person name="Grigoriev I.V."/>
            <person name="Crous P."/>
            <person name="Smith M.E."/>
        </authorList>
    </citation>
    <scope>NUCLEOTIDE SEQUENCE</scope>
    <source>
        <strain evidence="1">Benny 63K</strain>
    </source>
</reference>
<organism evidence="1 2">
    <name type="scientific">Kickxella alabastrina</name>
    <dbReference type="NCBI Taxonomy" id="61397"/>
    <lineage>
        <taxon>Eukaryota</taxon>
        <taxon>Fungi</taxon>
        <taxon>Fungi incertae sedis</taxon>
        <taxon>Zoopagomycota</taxon>
        <taxon>Kickxellomycotina</taxon>
        <taxon>Kickxellomycetes</taxon>
        <taxon>Kickxellales</taxon>
        <taxon>Kickxellaceae</taxon>
        <taxon>Kickxella</taxon>
    </lineage>
</organism>
<proteinExistence type="predicted"/>
<evidence type="ECO:0000313" key="2">
    <source>
        <dbReference type="Proteomes" id="UP001150581"/>
    </source>
</evidence>
<evidence type="ECO:0000313" key="1">
    <source>
        <dbReference type="EMBL" id="KAJ1888049.1"/>
    </source>
</evidence>
<comment type="caution">
    <text evidence="1">The sequence shown here is derived from an EMBL/GenBank/DDBJ whole genome shotgun (WGS) entry which is preliminary data.</text>
</comment>